<dbReference type="SUPFAM" id="SSF54736">
    <property type="entry name" value="ClpS-like"/>
    <property type="match status" value="1"/>
</dbReference>
<dbReference type="FunFam" id="3.30.1390.10:FF:000002">
    <property type="entry name" value="ATP-dependent Clp protease adapter protein ClpS"/>
    <property type="match status" value="1"/>
</dbReference>
<name>A0A1I7N0R7_9HYPH</name>
<evidence type="ECO:0000256" key="1">
    <source>
        <dbReference type="HAMAP-Rule" id="MF_00302"/>
    </source>
</evidence>
<dbReference type="AlphaFoldDB" id="A0A1I7N0R7"/>
<dbReference type="InterPro" id="IPR003769">
    <property type="entry name" value="ClpS_core"/>
</dbReference>
<proteinExistence type="inferred from homology"/>
<gene>
    <name evidence="1" type="primary">clpS</name>
    <name evidence="4" type="ORF">SAMN04488557_0958</name>
</gene>
<dbReference type="PANTHER" id="PTHR33473">
    <property type="entry name" value="ATP-DEPENDENT CLP PROTEASE ADAPTER PROTEIN CLPS1, CHLOROPLASTIC"/>
    <property type="match status" value="1"/>
</dbReference>
<dbReference type="PANTHER" id="PTHR33473:SF19">
    <property type="entry name" value="ATP-DEPENDENT CLP PROTEASE ADAPTER PROTEIN CLPS"/>
    <property type="match status" value="1"/>
</dbReference>
<reference evidence="5" key="1">
    <citation type="submission" date="2016-10" db="EMBL/GenBank/DDBJ databases">
        <authorList>
            <person name="Varghese N."/>
            <person name="Submissions S."/>
        </authorList>
    </citation>
    <scope>NUCLEOTIDE SEQUENCE [LARGE SCALE GENOMIC DNA]</scope>
    <source>
        <strain evidence="5">DSM 1565</strain>
    </source>
</reference>
<dbReference type="InterPro" id="IPR014719">
    <property type="entry name" value="Ribosomal_bL12_C/ClpS-like"/>
</dbReference>
<dbReference type="Pfam" id="PF02617">
    <property type="entry name" value="ClpS"/>
    <property type="match status" value="1"/>
</dbReference>
<feature type="region of interest" description="Disordered" evidence="2">
    <location>
        <begin position="14"/>
        <end position="44"/>
    </location>
</feature>
<dbReference type="NCBIfam" id="NF000672">
    <property type="entry name" value="PRK00033.1-5"/>
    <property type="match status" value="1"/>
</dbReference>
<dbReference type="InterPro" id="IPR022935">
    <property type="entry name" value="ClpS"/>
</dbReference>
<evidence type="ECO:0000259" key="3">
    <source>
        <dbReference type="Pfam" id="PF02617"/>
    </source>
</evidence>
<dbReference type="EMBL" id="FPCH01000001">
    <property type="protein sequence ID" value="SFV28251.1"/>
    <property type="molecule type" value="Genomic_DNA"/>
</dbReference>
<evidence type="ECO:0000313" key="5">
    <source>
        <dbReference type="Proteomes" id="UP000199423"/>
    </source>
</evidence>
<keyword evidence="4" id="KW-0645">Protease</keyword>
<dbReference type="GO" id="GO:0008233">
    <property type="term" value="F:peptidase activity"/>
    <property type="evidence" value="ECO:0007669"/>
    <property type="project" value="UniProtKB-KW"/>
</dbReference>
<comment type="subunit">
    <text evidence="1">Binds to the N-terminal domain of the chaperone ClpA.</text>
</comment>
<dbReference type="NCBIfam" id="NF000669">
    <property type="entry name" value="PRK00033.1-2"/>
    <property type="match status" value="1"/>
</dbReference>
<dbReference type="GO" id="GO:0030163">
    <property type="term" value="P:protein catabolic process"/>
    <property type="evidence" value="ECO:0007669"/>
    <property type="project" value="InterPro"/>
</dbReference>
<organism evidence="4 5">
    <name type="scientific">Hyphomicrobium facile</name>
    <dbReference type="NCBI Taxonomy" id="51670"/>
    <lineage>
        <taxon>Bacteria</taxon>
        <taxon>Pseudomonadati</taxon>
        <taxon>Pseudomonadota</taxon>
        <taxon>Alphaproteobacteria</taxon>
        <taxon>Hyphomicrobiales</taxon>
        <taxon>Hyphomicrobiaceae</taxon>
        <taxon>Hyphomicrobium</taxon>
    </lineage>
</organism>
<sequence length="131" mass="14835">MKTVQLIPSLAAHRMAANKDDPPDGPRRDDGDGESKTGIVTKTRPKTKKPNLYKVLLLNDDFTPMEFVVLVLQRFFNKGQEDATRIMLHVHHKGVGICGVYTYEVAETKVTQVMDFSRQHGHPLQCTMEKE</sequence>
<keyword evidence="4" id="KW-0378">Hydrolase</keyword>
<accession>A0A1I7N0R7</accession>
<keyword evidence="5" id="KW-1185">Reference proteome</keyword>
<dbReference type="GO" id="GO:0006508">
    <property type="term" value="P:proteolysis"/>
    <property type="evidence" value="ECO:0007669"/>
    <property type="project" value="UniProtKB-UniRule"/>
</dbReference>
<dbReference type="Proteomes" id="UP000199423">
    <property type="component" value="Unassembled WGS sequence"/>
</dbReference>
<comment type="function">
    <text evidence="1">Involved in the modulation of the specificity of the ClpAP-mediated ATP-dependent protein degradation.</text>
</comment>
<evidence type="ECO:0000256" key="2">
    <source>
        <dbReference type="SAM" id="MobiDB-lite"/>
    </source>
</evidence>
<dbReference type="STRING" id="51670.SAMN04488557_0958"/>
<protein>
    <recommendedName>
        <fullName evidence="1">ATP-dependent Clp protease adapter protein ClpS</fullName>
    </recommendedName>
</protein>
<feature type="domain" description="Adaptor protein ClpS core" evidence="3">
    <location>
        <begin position="48"/>
        <end position="127"/>
    </location>
</feature>
<feature type="compositionally biased region" description="Basic and acidic residues" evidence="2">
    <location>
        <begin position="17"/>
        <end position="35"/>
    </location>
</feature>
<comment type="similarity">
    <text evidence="1">Belongs to the ClpS family.</text>
</comment>
<dbReference type="HAMAP" id="MF_00302">
    <property type="entry name" value="ClpS"/>
    <property type="match status" value="1"/>
</dbReference>
<evidence type="ECO:0000313" key="4">
    <source>
        <dbReference type="EMBL" id="SFV28251.1"/>
    </source>
</evidence>
<dbReference type="Gene3D" id="3.30.1390.10">
    <property type="match status" value="1"/>
</dbReference>